<protein>
    <recommendedName>
        <fullName evidence="6">HMG box domain-containing protein</fullName>
    </recommendedName>
</protein>
<dbReference type="Pfam" id="PF00505">
    <property type="entry name" value="HMG_box"/>
    <property type="match status" value="1"/>
</dbReference>
<keyword evidence="2 4" id="KW-0238">DNA-binding</keyword>
<dbReference type="PANTHER" id="PTHR48112:SF22">
    <property type="entry name" value="MITOCHONDRIAL TRANSCRIPTION FACTOR A, ISOFORM B"/>
    <property type="match status" value="1"/>
</dbReference>
<dbReference type="Pfam" id="PF24245">
    <property type="entry name" value="INO80F"/>
    <property type="match status" value="1"/>
</dbReference>
<evidence type="ECO:0000256" key="5">
    <source>
        <dbReference type="SAM" id="MobiDB-lite"/>
    </source>
</evidence>
<dbReference type="InterPro" id="IPR056513">
    <property type="entry name" value="INO80F"/>
</dbReference>
<dbReference type="EnsemblMetazoa" id="CLYHEMT005043.1">
    <property type="protein sequence ID" value="CLYHEMP005043.1"/>
    <property type="gene ID" value="CLYHEMG005043"/>
</dbReference>
<feature type="DNA-binding region" description="HMG box" evidence="4">
    <location>
        <begin position="159"/>
        <end position="227"/>
    </location>
</feature>
<dbReference type="Proteomes" id="UP000594262">
    <property type="component" value="Unplaced"/>
</dbReference>
<dbReference type="GeneID" id="136822374"/>
<comment type="subcellular location">
    <subcellularLocation>
        <location evidence="1">Nucleus</location>
    </subcellularLocation>
</comment>
<keyword evidence="8" id="KW-1185">Reference proteome</keyword>
<keyword evidence="3 4" id="KW-0539">Nucleus</keyword>
<dbReference type="GO" id="GO:0005634">
    <property type="term" value="C:nucleus"/>
    <property type="evidence" value="ECO:0007669"/>
    <property type="project" value="UniProtKB-SubCell"/>
</dbReference>
<dbReference type="PROSITE" id="PS50118">
    <property type="entry name" value="HMG_BOX_2"/>
    <property type="match status" value="1"/>
</dbReference>
<sequence length="380" mass="42900">MTTEETPSNISVQSTTTSTTFNDDYSHVNKRVDTSSSYWKKKFTLLSRKIDNAEKQNLRLMNRLGQVKTISKRLSKEKRFLIKRLNKHGDKYKNIQFFQGSGISDALNEAVINNSLPPPPPMKTKKVVKPSKSVAPPASAISIKAKRKYTTGKQKYVGPKKPLNAFLWFCQEQREVILKERPGISHQELTKLIGTMWNSLDEGEKEVYYDMFEKDKQRYQRELKEYNKVNKIKATSNTSKKSSSKASSTSASKAKAPSTLSSKKKTHEKGASSSLKIEMPGAEKEKKSPTKPSPTAVALQEDEHQKPKVKISLKLASKEPSLQPQQRIPSPEMITSHFDEEPDELVISEGVDISASLRDDFEITSAIEKLNEDDEMDIDT</sequence>
<organism evidence="7 8">
    <name type="scientific">Clytia hemisphaerica</name>
    <dbReference type="NCBI Taxonomy" id="252671"/>
    <lineage>
        <taxon>Eukaryota</taxon>
        <taxon>Metazoa</taxon>
        <taxon>Cnidaria</taxon>
        <taxon>Hydrozoa</taxon>
        <taxon>Hydroidolina</taxon>
        <taxon>Leptothecata</taxon>
        <taxon>Obeliida</taxon>
        <taxon>Clytiidae</taxon>
        <taxon>Clytia</taxon>
    </lineage>
</organism>
<evidence type="ECO:0000256" key="3">
    <source>
        <dbReference type="ARBA" id="ARBA00023242"/>
    </source>
</evidence>
<accession>A0A7M5U1W9</accession>
<name>A0A7M5U1W9_9CNID</name>
<dbReference type="Gene3D" id="1.10.30.10">
    <property type="entry name" value="High mobility group box domain"/>
    <property type="match status" value="1"/>
</dbReference>
<evidence type="ECO:0000256" key="4">
    <source>
        <dbReference type="PROSITE-ProRule" id="PRU00267"/>
    </source>
</evidence>
<dbReference type="GO" id="GO:0003677">
    <property type="term" value="F:DNA binding"/>
    <property type="evidence" value="ECO:0007669"/>
    <property type="project" value="UniProtKB-UniRule"/>
</dbReference>
<dbReference type="OrthoDB" id="10070927at2759"/>
<feature type="region of interest" description="Disordered" evidence="5">
    <location>
        <begin position="234"/>
        <end position="308"/>
    </location>
</feature>
<dbReference type="InterPro" id="IPR036910">
    <property type="entry name" value="HMG_box_dom_sf"/>
</dbReference>
<dbReference type="SUPFAM" id="SSF47095">
    <property type="entry name" value="HMG-box"/>
    <property type="match status" value="1"/>
</dbReference>
<proteinExistence type="predicted"/>
<feature type="compositionally biased region" description="Low complexity" evidence="5">
    <location>
        <begin position="234"/>
        <end position="261"/>
    </location>
</feature>
<feature type="domain" description="HMG box" evidence="6">
    <location>
        <begin position="159"/>
        <end position="227"/>
    </location>
</feature>
<evidence type="ECO:0000256" key="1">
    <source>
        <dbReference type="ARBA" id="ARBA00004123"/>
    </source>
</evidence>
<dbReference type="InterPro" id="IPR009071">
    <property type="entry name" value="HMG_box_dom"/>
</dbReference>
<dbReference type="RefSeq" id="XP_066934719.1">
    <property type="nucleotide sequence ID" value="XM_067078618.1"/>
</dbReference>
<dbReference type="PANTHER" id="PTHR48112">
    <property type="entry name" value="HIGH MOBILITY GROUP PROTEIN DSP1"/>
    <property type="match status" value="1"/>
</dbReference>
<dbReference type="InterPro" id="IPR050342">
    <property type="entry name" value="HMGB"/>
</dbReference>
<evidence type="ECO:0000259" key="6">
    <source>
        <dbReference type="PROSITE" id="PS50118"/>
    </source>
</evidence>
<dbReference type="AlphaFoldDB" id="A0A7M5U1W9"/>
<evidence type="ECO:0000313" key="8">
    <source>
        <dbReference type="Proteomes" id="UP000594262"/>
    </source>
</evidence>
<evidence type="ECO:0000313" key="7">
    <source>
        <dbReference type="EnsemblMetazoa" id="CLYHEMP005043.1"/>
    </source>
</evidence>
<evidence type="ECO:0000256" key="2">
    <source>
        <dbReference type="ARBA" id="ARBA00023125"/>
    </source>
</evidence>
<dbReference type="SMART" id="SM00398">
    <property type="entry name" value="HMG"/>
    <property type="match status" value="1"/>
</dbReference>
<reference evidence="7" key="1">
    <citation type="submission" date="2021-01" db="UniProtKB">
        <authorList>
            <consortium name="EnsemblMetazoa"/>
        </authorList>
    </citation>
    <scope>IDENTIFICATION</scope>
</reference>
<feature type="region of interest" description="Disordered" evidence="5">
    <location>
        <begin position="1"/>
        <end position="22"/>
    </location>
</feature>
<dbReference type="GO" id="GO:0006357">
    <property type="term" value="P:regulation of transcription by RNA polymerase II"/>
    <property type="evidence" value="ECO:0007669"/>
    <property type="project" value="TreeGrafter"/>
</dbReference>